<name>A0A109RP59_9FLAO</name>
<dbReference type="STRING" id="1622118.Lupro_04190"/>
<accession>A0A109RP59</accession>
<dbReference type="EMBL" id="CP013355">
    <property type="protein sequence ID" value="AMC10496.1"/>
    <property type="molecule type" value="Genomic_DNA"/>
</dbReference>
<dbReference type="KEGG" id="lut:Lupro_04190"/>
<dbReference type="AlphaFoldDB" id="A0A109RP59"/>
<dbReference type="NCBIfam" id="NF033711">
    <property type="entry name" value="T9SS_PorQ"/>
    <property type="match status" value="1"/>
</dbReference>
<dbReference type="Proteomes" id="UP000059672">
    <property type="component" value="Chromosome"/>
</dbReference>
<keyword evidence="2" id="KW-1185">Reference proteome</keyword>
<dbReference type="NCBIfam" id="NF033709">
    <property type="entry name" value="PorV_fam"/>
    <property type="match status" value="1"/>
</dbReference>
<gene>
    <name evidence="1" type="ORF">Lupro_04190</name>
</gene>
<dbReference type="RefSeq" id="WP_068206583.1">
    <property type="nucleotide sequence ID" value="NZ_CP013355.1"/>
</dbReference>
<protein>
    <submittedName>
        <fullName evidence="1">Penicillin-binding protein</fullName>
    </submittedName>
</protein>
<proteinExistence type="predicted"/>
<dbReference type="OrthoDB" id="9809953at2"/>
<reference evidence="1 2" key="2">
    <citation type="journal article" date="2016" name="Int. J. Syst. Evol. Microbiol.">
        <title>Lutibacter profundi sp. nov., isolated from a deep-sea hydrothermal system on the Arctic Mid-Ocean Ridge and emended description of the genus Lutibacter.</title>
        <authorList>
            <person name="Le Moine Bauer S."/>
            <person name="Roalkvam I."/>
            <person name="Steen I.H."/>
            <person name="Dahle H."/>
        </authorList>
    </citation>
    <scope>NUCLEOTIDE SEQUENCE [LARGE SCALE GENOMIC DNA]</scope>
    <source>
        <strain evidence="1 2">LP1</strain>
    </source>
</reference>
<reference evidence="2" key="1">
    <citation type="submission" date="2015-12" db="EMBL/GenBank/DDBJ databases">
        <title>Complete genome sequence of Lutibacter profundus strain LP1.</title>
        <authorList>
            <person name="Wissuwa J."/>
            <person name="Le Moine Bauer S."/>
            <person name="Stokke R."/>
            <person name="Dahle H."/>
            <person name="Steen I.H."/>
        </authorList>
    </citation>
    <scope>NUCLEOTIDE SEQUENCE [LARGE SCALE GENOMIC DNA]</scope>
    <source>
        <strain evidence="2">LP1</strain>
    </source>
</reference>
<organism evidence="1 2">
    <name type="scientific">Lutibacter profundi</name>
    <dbReference type="NCBI Taxonomy" id="1622118"/>
    <lineage>
        <taxon>Bacteria</taxon>
        <taxon>Pseudomonadati</taxon>
        <taxon>Bacteroidota</taxon>
        <taxon>Flavobacteriia</taxon>
        <taxon>Flavobacteriales</taxon>
        <taxon>Flavobacteriaceae</taxon>
        <taxon>Lutibacter</taxon>
    </lineage>
</organism>
<sequence>MKKIMLLLCLIVVETYSQVGGESIYNFLNLTGSARQASLGGNTLTLLDDVNQPLWNPSIINSELDNQISINYLNYLADVNLTSATFAHLINRNLGTIQGGITYLSYGKFIEADENGVETGIFKAYDLSVSVGYSYPISKTDFFIGANIKIINSVIGNFTSFGVGTDIGLLYYNEFKPYVFTLVARNIGYQVTVFDETREKLPLDISFGASYKLENVPITWHITFDNLQQWDIAVANPSNSKTDINGNVTDEQISFFDNTIRHFTLGAELFSEGAFNLRVGYDFRRAKELQLIDKRTFSGFTAGFGLKMNKFKFNYAFSKYHPASNANTFSLQINLN</sequence>
<evidence type="ECO:0000313" key="1">
    <source>
        <dbReference type="EMBL" id="AMC10496.1"/>
    </source>
</evidence>
<evidence type="ECO:0000313" key="2">
    <source>
        <dbReference type="Proteomes" id="UP000059672"/>
    </source>
</evidence>